<dbReference type="AlphaFoldDB" id="A0A401RJ73"/>
<proteinExistence type="predicted"/>
<dbReference type="EMBL" id="BEZZ01002885">
    <property type="protein sequence ID" value="GCC18185.1"/>
    <property type="molecule type" value="Genomic_DNA"/>
</dbReference>
<comment type="caution">
    <text evidence="2">The sequence shown here is derived from an EMBL/GenBank/DDBJ whole genome shotgun (WGS) entry which is preliminary data.</text>
</comment>
<protein>
    <submittedName>
        <fullName evidence="2">Uncharacterized protein</fullName>
    </submittedName>
</protein>
<name>A0A401RJ73_CHIPU</name>
<dbReference type="Proteomes" id="UP000287033">
    <property type="component" value="Unassembled WGS sequence"/>
</dbReference>
<reference evidence="2 3" key="1">
    <citation type="journal article" date="2018" name="Nat. Ecol. Evol.">
        <title>Shark genomes provide insights into elasmobranch evolution and the origin of vertebrates.</title>
        <authorList>
            <person name="Hara Y"/>
            <person name="Yamaguchi K"/>
            <person name="Onimaru K"/>
            <person name="Kadota M"/>
            <person name="Koyanagi M"/>
            <person name="Keeley SD"/>
            <person name="Tatsumi K"/>
            <person name="Tanaka K"/>
            <person name="Motone F"/>
            <person name="Kageyama Y"/>
            <person name="Nozu R"/>
            <person name="Adachi N"/>
            <person name="Nishimura O"/>
            <person name="Nakagawa R"/>
            <person name="Tanegashima C"/>
            <person name="Kiyatake I"/>
            <person name="Matsumoto R"/>
            <person name="Murakumo K"/>
            <person name="Nishida K"/>
            <person name="Terakita A"/>
            <person name="Kuratani S"/>
            <person name="Sato K"/>
            <person name="Hyodo S Kuraku.S."/>
        </authorList>
    </citation>
    <scope>NUCLEOTIDE SEQUENCE [LARGE SCALE GENOMIC DNA]</scope>
</reference>
<accession>A0A401RJ73</accession>
<organism evidence="2 3">
    <name type="scientific">Chiloscyllium punctatum</name>
    <name type="common">Brownbanded bambooshark</name>
    <name type="synonym">Hemiscyllium punctatum</name>
    <dbReference type="NCBI Taxonomy" id="137246"/>
    <lineage>
        <taxon>Eukaryota</taxon>
        <taxon>Metazoa</taxon>
        <taxon>Chordata</taxon>
        <taxon>Craniata</taxon>
        <taxon>Vertebrata</taxon>
        <taxon>Chondrichthyes</taxon>
        <taxon>Elasmobranchii</taxon>
        <taxon>Galeomorphii</taxon>
        <taxon>Galeoidea</taxon>
        <taxon>Orectolobiformes</taxon>
        <taxon>Hemiscylliidae</taxon>
        <taxon>Chiloscyllium</taxon>
    </lineage>
</organism>
<sequence length="104" mass="11669">MAPSIFSVTPSPAWRKRLRRRRRDRKRRHGFRIPDEESVTCVWRPTYPPSLARLAHPPAARSLPLSRPLKRCVAGRGPAPSVPLGLSGPPEREKPPLATPARPD</sequence>
<feature type="region of interest" description="Disordered" evidence="1">
    <location>
        <begin position="72"/>
        <end position="104"/>
    </location>
</feature>
<evidence type="ECO:0000313" key="3">
    <source>
        <dbReference type="Proteomes" id="UP000287033"/>
    </source>
</evidence>
<gene>
    <name evidence="2" type="ORF">chiPu_0020742</name>
</gene>
<evidence type="ECO:0000256" key="1">
    <source>
        <dbReference type="SAM" id="MobiDB-lite"/>
    </source>
</evidence>
<keyword evidence="3" id="KW-1185">Reference proteome</keyword>
<evidence type="ECO:0000313" key="2">
    <source>
        <dbReference type="EMBL" id="GCC18185.1"/>
    </source>
</evidence>